<dbReference type="Pfam" id="PF05699">
    <property type="entry name" value="Dimer_Tnp_hAT"/>
    <property type="match status" value="1"/>
</dbReference>
<evidence type="ECO:0000313" key="3">
    <source>
        <dbReference type="EMBL" id="KAK3915903.1"/>
    </source>
</evidence>
<reference evidence="3" key="2">
    <citation type="journal article" date="2023" name="BMC Genomics">
        <title>Pest status, molecular evolution, and epigenetic factors derived from the genome assembly of Frankliniella fusca, a thysanopteran phytovirus vector.</title>
        <authorList>
            <person name="Catto M.A."/>
            <person name="Labadie P.E."/>
            <person name="Jacobson A.L."/>
            <person name="Kennedy G.G."/>
            <person name="Srinivasan R."/>
            <person name="Hunt B.G."/>
        </authorList>
    </citation>
    <scope>NUCLEOTIDE SEQUENCE</scope>
    <source>
        <strain evidence="3">PL_HMW_Pooled</strain>
    </source>
</reference>
<dbReference type="PANTHER" id="PTHR45749">
    <property type="match status" value="1"/>
</dbReference>
<feature type="domain" description="TTF-type" evidence="2">
    <location>
        <begin position="226"/>
        <end position="326"/>
    </location>
</feature>
<protein>
    <submittedName>
        <fullName evidence="3">Zinc finger MYM-type protein 1</fullName>
    </submittedName>
</protein>
<keyword evidence="4" id="KW-1185">Reference proteome</keyword>
<dbReference type="GO" id="GO:0046983">
    <property type="term" value="F:protein dimerization activity"/>
    <property type="evidence" value="ECO:0007669"/>
    <property type="project" value="InterPro"/>
</dbReference>
<evidence type="ECO:0000259" key="2">
    <source>
        <dbReference type="SMART" id="SM00597"/>
    </source>
</evidence>
<dbReference type="InterPro" id="IPR012337">
    <property type="entry name" value="RNaseH-like_sf"/>
</dbReference>
<dbReference type="PANTHER" id="PTHR45749:SF37">
    <property type="entry name" value="OS05G0311600 PROTEIN"/>
    <property type="match status" value="1"/>
</dbReference>
<dbReference type="AlphaFoldDB" id="A0AAE1LDR0"/>
<dbReference type="InterPro" id="IPR008906">
    <property type="entry name" value="HATC_C_dom"/>
</dbReference>
<sequence>MHIDLHSYVQKNHDTSAASPSISDGGGSKRLRTASPSASPSSDPGPPGDGDVEFGVVGNNDVDVDGNGGDGSSVQPHDHNDIGNDAEVEDFQFLFGDNSKGTAFLDDKNCDFGDGVSEAENVVMPSDIVEVQLLEDEGEVLDGGDGADFGGARENFDYEKNEQKIDFNPKDPASFCQIETFSEIVTNKILTAGPHQPNAADLKGHAFPETVTENKKIKTSFSTNWYFKKLSDGTLQRRPWLSYSEKTDSVYCLDCILFGSKSSKSRHPQFSKVGFRNWRRGNAAFIEHETSESHVVASITSELRKVCLPLDPSMKEAQLRGREQNREIVRQLIDVTLYLAQHSMALRGHREGKAEKFRGNFLDLVTLLAKYSPALNAYLSKISGAKKKVWNFMSHKRQNQLIQAVSEFIRKEVVKEINAAHFFSVSFDESVDSSRKEQCTCIIRYVRSDTGTVAERLVAVKECAVTSGEKLFEVLTSIFEELQLDWTSCLVGQAYDGASNMRGAYHGLQALVREKAESAIYVWCWAHRLSLAVKEAAGCCLDAVDLFANLKKVYNVINGSKNNVETYEKIFKDTYPGKQILRLKRVDTTRWMSHSFALTTVLRAFEAIVETLDYISKNGVGEPRVAANGLLSYFMSEKFVLTAFTFESIYREVEPLSTSLQGVDVDLMAAVNHVEVVLKALRSLRSEESFADLLKQKEDFITNSAFTREAFKDLPAPAISQRTRKRRVQDGERAADEPIIDPLIKFRVETFFASVDNIISLISERFNDRAQSLYKDLALLTKKRIAEVESDHTSLPEDAFLAFSTLYSKFVNPEDLRNEYKLFSKTFPAYEKVFNKLPKDLHSASSWMHHDDHDHEHSQEDQDAQQRCDDGDEWFGFDEEIELEAAASSALDSPPQLKPENMVHSGSLAHTLYVVHNTGLKTIFPSLYIALKIAVTLPVTSASTERSFSKLKLIKNRLRSTMGQDRLEDLMIIACERDININIEAVVSIFSSYSKYLSDNL</sequence>
<name>A0AAE1LDR0_9NEOP</name>
<dbReference type="Proteomes" id="UP001219518">
    <property type="component" value="Unassembled WGS sequence"/>
</dbReference>
<evidence type="ECO:0000256" key="1">
    <source>
        <dbReference type="SAM" id="MobiDB-lite"/>
    </source>
</evidence>
<evidence type="ECO:0000313" key="4">
    <source>
        <dbReference type="Proteomes" id="UP001219518"/>
    </source>
</evidence>
<gene>
    <name evidence="3" type="ORF">KUF71_025200</name>
</gene>
<dbReference type="InterPro" id="IPR025398">
    <property type="entry name" value="DUF4371"/>
</dbReference>
<accession>A0AAE1LDR0</accession>
<reference evidence="3" key="1">
    <citation type="submission" date="2021-07" db="EMBL/GenBank/DDBJ databases">
        <authorList>
            <person name="Catto M.A."/>
            <person name="Jacobson A."/>
            <person name="Kennedy G."/>
            <person name="Labadie P."/>
            <person name="Hunt B.G."/>
            <person name="Srinivasan R."/>
        </authorList>
    </citation>
    <scope>NUCLEOTIDE SEQUENCE</scope>
    <source>
        <strain evidence="3">PL_HMW_Pooled</strain>
        <tissue evidence="3">Head</tissue>
    </source>
</reference>
<dbReference type="SUPFAM" id="SSF53098">
    <property type="entry name" value="Ribonuclease H-like"/>
    <property type="match status" value="1"/>
</dbReference>
<dbReference type="SMART" id="SM00597">
    <property type="entry name" value="ZnF_TTF"/>
    <property type="match status" value="1"/>
</dbReference>
<dbReference type="Pfam" id="PF14291">
    <property type="entry name" value="DUF4371"/>
    <property type="match status" value="1"/>
</dbReference>
<dbReference type="InterPro" id="IPR006580">
    <property type="entry name" value="Znf_TTF"/>
</dbReference>
<comment type="caution">
    <text evidence="3">The sequence shown here is derived from an EMBL/GenBank/DDBJ whole genome shotgun (WGS) entry which is preliminary data.</text>
</comment>
<organism evidence="3 4">
    <name type="scientific">Frankliniella fusca</name>
    <dbReference type="NCBI Taxonomy" id="407009"/>
    <lineage>
        <taxon>Eukaryota</taxon>
        <taxon>Metazoa</taxon>
        <taxon>Ecdysozoa</taxon>
        <taxon>Arthropoda</taxon>
        <taxon>Hexapoda</taxon>
        <taxon>Insecta</taxon>
        <taxon>Pterygota</taxon>
        <taxon>Neoptera</taxon>
        <taxon>Paraneoptera</taxon>
        <taxon>Thysanoptera</taxon>
        <taxon>Terebrantia</taxon>
        <taxon>Thripoidea</taxon>
        <taxon>Thripidae</taxon>
        <taxon>Frankliniella</taxon>
    </lineage>
</organism>
<feature type="region of interest" description="Disordered" evidence="1">
    <location>
        <begin position="845"/>
        <end position="869"/>
    </location>
</feature>
<feature type="region of interest" description="Disordered" evidence="1">
    <location>
        <begin position="1"/>
        <end position="76"/>
    </location>
</feature>
<proteinExistence type="predicted"/>
<dbReference type="EMBL" id="JAHWGI010000472">
    <property type="protein sequence ID" value="KAK3915903.1"/>
    <property type="molecule type" value="Genomic_DNA"/>
</dbReference>